<dbReference type="Gene3D" id="3.20.20.80">
    <property type="entry name" value="Glycosidases"/>
    <property type="match status" value="2"/>
</dbReference>
<evidence type="ECO:0000259" key="8">
    <source>
        <dbReference type="Pfam" id="PF01120"/>
    </source>
</evidence>
<sequence length="546" mass="59846">MARRTHVLSALALAAAAALIPVQATAQQPAAPCDAPVRPASQMKVEACDSPDRIIEKAANIVPTTGQLAWQQREVTAFTHFGMNTFTGREWGSGTEDEKLFAPKSIDADQWMRAYKAAGIKQVMLTVKHHDGFVLYPSRYTDHSVALSPGSPDVVALYVKAARKAGLKVGLYLSPSDGAELPHAWHADWVEKIRAKDAAGESLSLPERVALEDGDRAPAGQGRFGNGSAVTERTIPTLVPGDDRAARVKSGKLPTFKVKADDYDAYYLNQLYEIFTQYGPVEELWLDGANPWSGSGITQKYDVKQWFDMVKALSPDTVVFQGPQGVRWVGNESGVARETEWSVTPHTTDPWTGLGSLPNDSTEPDIGSRDRLLEPGINYLQWYPAEADVSNRPGWFYHPEEKPKTPAQLMDLYEKSVGRNASLLLNVPPAPDGRIADEDVTSLTAFGADLRRVYGTDVRKKGPGPYTFDRIAVREDIRHGQRVEKFAVEARIDGTWQRIADGTTIGHERILPLPAAVTASDVRVEVLESRAKPYLGATTLHLTAAR</sequence>
<dbReference type="Gene3D" id="2.60.120.260">
    <property type="entry name" value="Galactose-binding domain-like"/>
    <property type="match status" value="1"/>
</dbReference>
<evidence type="ECO:0000256" key="5">
    <source>
        <dbReference type="ARBA" id="ARBA00023295"/>
    </source>
</evidence>
<dbReference type="InterPro" id="IPR017853">
    <property type="entry name" value="GH"/>
</dbReference>
<dbReference type="Pfam" id="PF01120">
    <property type="entry name" value="Alpha_L_fucos"/>
    <property type="match status" value="1"/>
</dbReference>
<dbReference type="SUPFAM" id="SSF51445">
    <property type="entry name" value="(Trans)glycosidases"/>
    <property type="match status" value="1"/>
</dbReference>
<feature type="signal peptide" evidence="7">
    <location>
        <begin position="1"/>
        <end position="26"/>
    </location>
</feature>
<feature type="domain" description="Glycoside hydrolase family 29 N-terminal" evidence="8">
    <location>
        <begin position="96"/>
        <end position="450"/>
    </location>
</feature>
<dbReference type="GO" id="GO:0004560">
    <property type="term" value="F:alpha-L-fucosidase activity"/>
    <property type="evidence" value="ECO:0007669"/>
    <property type="project" value="InterPro"/>
</dbReference>
<keyword evidence="5" id="KW-0326">Glycosidase</keyword>
<evidence type="ECO:0000256" key="2">
    <source>
        <dbReference type="ARBA" id="ARBA00012662"/>
    </source>
</evidence>
<feature type="region of interest" description="Disordered" evidence="6">
    <location>
        <begin position="337"/>
        <end position="364"/>
    </location>
</feature>
<keyword evidence="3 7" id="KW-0732">Signal</keyword>
<dbReference type="GO" id="GO:0006004">
    <property type="term" value="P:fucose metabolic process"/>
    <property type="evidence" value="ECO:0007669"/>
    <property type="project" value="TreeGrafter"/>
</dbReference>
<feature type="compositionally biased region" description="Polar residues" evidence="6">
    <location>
        <begin position="341"/>
        <end position="350"/>
    </location>
</feature>
<feature type="chain" id="PRO_5043491612" description="alpha-L-fucosidase" evidence="7">
    <location>
        <begin position="27"/>
        <end position="546"/>
    </location>
</feature>
<dbReference type="PANTHER" id="PTHR10030">
    <property type="entry name" value="ALPHA-L-FUCOSIDASE"/>
    <property type="match status" value="1"/>
</dbReference>
<accession>A0AAU2VWA2</accession>
<gene>
    <name evidence="9" type="ORF">OG398_28735</name>
</gene>
<evidence type="ECO:0000256" key="1">
    <source>
        <dbReference type="ARBA" id="ARBA00007951"/>
    </source>
</evidence>
<dbReference type="EMBL" id="CP108313">
    <property type="protein sequence ID" value="WTW71954.1"/>
    <property type="molecule type" value="Genomic_DNA"/>
</dbReference>
<proteinExistence type="inferred from homology"/>
<dbReference type="AlphaFoldDB" id="A0AAU2VWA2"/>
<dbReference type="SMART" id="SM00812">
    <property type="entry name" value="Alpha_L_fucos"/>
    <property type="match status" value="1"/>
</dbReference>
<dbReference type="GO" id="GO:0005764">
    <property type="term" value="C:lysosome"/>
    <property type="evidence" value="ECO:0007669"/>
    <property type="project" value="TreeGrafter"/>
</dbReference>
<evidence type="ECO:0000256" key="7">
    <source>
        <dbReference type="SAM" id="SignalP"/>
    </source>
</evidence>
<dbReference type="GO" id="GO:0016139">
    <property type="term" value="P:glycoside catabolic process"/>
    <property type="evidence" value="ECO:0007669"/>
    <property type="project" value="TreeGrafter"/>
</dbReference>
<keyword evidence="4" id="KW-0378">Hydrolase</keyword>
<dbReference type="EC" id="3.2.1.51" evidence="2"/>
<evidence type="ECO:0000313" key="9">
    <source>
        <dbReference type="EMBL" id="WTW71954.1"/>
    </source>
</evidence>
<reference evidence="9" key="1">
    <citation type="submission" date="2022-10" db="EMBL/GenBank/DDBJ databases">
        <title>The complete genomes of actinobacterial strains from the NBC collection.</title>
        <authorList>
            <person name="Joergensen T.S."/>
            <person name="Alvarez Arevalo M."/>
            <person name="Sterndorff E.B."/>
            <person name="Faurdal D."/>
            <person name="Vuksanovic O."/>
            <person name="Mourched A.-S."/>
            <person name="Charusanti P."/>
            <person name="Shaw S."/>
            <person name="Blin K."/>
            <person name="Weber T."/>
        </authorList>
    </citation>
    <scope>NUCLEOTIDE SEQUENCE</scope>
    <source>
        <strain evidence="9">NBC_00008</strain>
    </source>
</reference>
<dbReference type="InterPro" id="IPR000933">
    <property type="entry name" value="Glyco_hydro_29"/>
</dbReference>
<evidence type="ECO:0000256" key="4">
    <source>
        <dbReference type="ARBA" id="ARBA00022801"/>
    </source>
</evidence>
<organism evidence="9">
    <name type="scientific">Streptomyces sp. NBC_00008</name>
    <dbReference type="NCBI Taxonomy" id="2903610"/>
    <lineage>
        <taxon>Bacteria</taxon>
        <taxon>Bacillati</taxon>
        <taxon>Actinomycetota</taxon>
        <taxon>Actinomycetes</taxon>
        <taxon>Kitasatosporales</taxon>
        <taxon>Streptomycetaceae</taxon>
        <taxon>Streptomyces</taxon>
    </lineage>
</organism>
<dbReference type="PANTHER" id="PTHR10030:SF37">
    <property type="entry name" value="ALPHA-L-FUCOSIDASE-RELATED"/>
    <property type="match status" value="1"/>
</dbReference>
<evidence type="ECO:0000256" key="3">
    <source>
        <dbReference type="ARBA" id="ARBA00022729"/>
    </source>
</evidence>
<evidence type="ECO:0000256" key="6">
    <source>
        <dbReference type="SAM" id="MobiDB-lite"/>
    </source>
</evidence>
<dbReference type="InterPro" id="IPR057739">
    <property type="entry name" value="Glyco_hydro_29_N"/>
</dbReference>
<comment type="similarity">
    <text evidence="1">Belongs to the glycosyl hydrolase 29 family.</text>
</comment>
<protein>
    <recommendedName>
        <fullName evidence="2">alpha-L-fucosidase</fullName>
        <ecNumber evidence="2">3.2.1.51</ecNumber>
    </recommendedName>
</protein>
<name>A0AAU2VWA2_9ACTN</name>